<evidence type="ECO:0000259" key="3">
    <source>
        <dbReference type="Pfam" id="PF01764"/>
    </source>
</evidence>
<name>A0A5J4Z545_PORPP</name>
<feature type="transmembrane region" description="Helical" evidence="2">
    <location>
        <begin position="494"/>
        <end position="513"/>
    </location>
</feature>
<sequence length="1077" mass="120739">MAEDGAALAAREASDAEVVETHGADPLDAAPERAVGNGAQGDAVLGMDDAGSGVDGVEQRSFMEGGSYEDKAGGEGRGELSTSDATQAGFSVVEPVGVSKVRSSFPFPHPPTVLKRAKDSASVGVRLRRFWGRSEDVVPLRDPSDGTIWLFVLAGPGKKIIEWVVLVWFFIQLVFSFVIVFGTLFKTVLGILYGFVFPAWQTIDGMTFSKTNFWAGICAIALSMYVMAAWVWSAALLAIDAFYNFVTFRRDWTMLLWSREEIASGKNALFTCACARGTFKLCRCGRKTELDLQEAQLSSGAAWSLQMLLYGALLIVPFVGYTIGVFSESVEPWTLLFTYSFWAGYILSVLMYFKFRLHEHIACHLYFDRLESYMLLHGMGPGLKDARQESSSKFFRRLWAKLKGFGRRLSLLVQGTLSKSDRTTIKPENPKPPYYGFMDRWWLTVYTHPFARHDHNTYSNTYKFVFAFFFLIESGLYVAFLLLIYYFASDASTTLIVGMMLFFGILLSCVWLLRARSILLRWLDAPEDYRQTLPRRPKNWLSFWASKAFTCCSNAVEKPEQRFSKVRIAWSVIVLLTFLSGFVCAWVVSYSFGLFYLLFGALALELYIYSVRHLDILLVFERGAWKSAQNVYNLMDGFKPHETGQQEIDEEGIGTYLQALKCGKKEAQGETLPAENELAHEYCMDVPRRLLSQTKMTDGDEIEMGKLGSTSIDAQEGRDGIEEDQVFLASLSRDLYSFYRGRWVIIWLSTIMVIVGLCMLILYGQSASINRPVGAFATGSPILPNPGFNNQLVYLCGNTTAPLQPNYNLTMLDYAFLSAAAYIPVQSIQSVMQIWFPDRFVVARTPQGNGTREAYFYDFYDPLLDISVIAIRGTTEWYDWIQDADIWLEAGILQLYTIAFPFGLAYEPAFPNAVKLMGGFLDILVEREDRFYGVPVQQYVKSIESNRSDIVYTGHSLGGGLALILGSIDGFSAFGMSAPGLLYTRGKFDIPAINVTRTAFNVQPFHDLVPKIDKQALMLQKINCDFDPFTCHSIDITICQIQSICGDPAGRQVEDDSNPTEPFVCPTVPSAQSVNFT</sequence>
<feature type="transmembrane region" description="Helical" evidence="2">
    <location>
        <begin position="464"/>
        <end position="488"/>
    </location>
</feature>
<accession>A0A5J4Z545</accession>
<feature type="domain" description="Fungal lipase-type" evidence="3">
    <location>
        <begin position="868"/>
        <end position="966"/>
    </location>
</feature>
<evidence type="ECO:0000313" key="5">
    <source>
        <dbReference type="Proteomes" id="UP000324585"/>
    </source>
</evidence>
<feature type="transmembrane region" description="Helical" evidence="2">
    <location>
        <begin position="213"/>
        <end position="246"/>
    </location>
</feature>
<dbReference type="GO" id="GO:0006629">
    <property type="term" value="P:lipid metabolic process"/>
    <property type="evidence" value="ECO:0007669"/>
    <property type="project" value="InterPro"/>
</dbReference>
<organism evidence="4 5">
    <name type="scientific">Porphyridium purpureum</name>
    <name type="common">Red alga</name>
    <name type="synonym">Porphyridium cruentum</name>
    <dbReference type="NCBI Taxonomy" id="35688"/>
    <lineage>
        <taxon>Eukaryota</taxon>
        <taxon>Rhodophyta</taxon>
        <taxon>Bangiophyceae</taxon>
        <taxon>Porphyridiales</taxon>
        <taxon>Porphyridiaceae</taxon>
        <taxon>Porphyridium</taxon>
    </lineage>
</organism>
<feature type="transmembrane region" description="Helical" evidence="2">
    <location>
        <begin position="163"/>
        <end position="193"/>
    </location>
</feature>
<feature type="compositionally biased region" description="Low complexity" evidence="1">
    <location>
        <begin position="1"/>
        <end position="11"/>
    </location>
</feature>
<feature type="transmembrane region" description="Helical" evidence="2">
    <location>
        <begin position="743"/>
        <end position="763"/>
    </location>
</feature>
<keyword evidence="2" id="KW-0472">Membrane</keyword>
<feature type="compositionally biased region" description="Basic and acidic residues" evidence="1">
    <location>
        <begin position="68"/>
        <end position="78"/>
    </location>
</feature>
<evidence type="ECO:0000256" key="2">
    <source>
        <dbReference type="SAM" id="Phobius"/>
    </source>
</evidence>
<protein>
    <recommendedName>
        <fullName evidence="3">Fungal lipase-type domain-containing protein</fullName>
    </recommendedName>
</protein>
<keyword evidence="5" id="KW-1185">Reference proteome</keyword>
<dbReference type="EMBL" id="VRMN01000001">
    <property type="protein sequence ID" value="KAA8497993.1"/>
    <property type="molecule type" value="Genomic_DNA"/>
</dbReference>
<feature type="transmembrane region" description="Helical" evidence="2">
    <location>
        <begin position="594"/>
        <end position="612"/>
    </location>
</feature>
<dbReference type="Pfam" id="PF01764">
    <property type="entry name" value="Lipase_3"/>
    <property type="match status" value="1"/>
</dbReference>
<dbReference type="Proteomes" id="UP000324585">
    <property type="component" value="Unassembled WGS sequence"/>
</dbReference>
<feature type="region of interest" description="Disordered" evidence="1">
    <location>
        <begin position="1"/>
        <end position="58"/>
    </location>
</feature>
<gene>
    <name evidence="4" type="ORF">FVE85_5578</name>
</gene>
<keyword evidence="2" id="KW-1133">Transmembrane helix</keyword>
<proteinExistence type="predicted"/>
<dbReference type="OrthoDB" id="58570at2759"/>
<dbReference type="AlphaFoldDB" id="A0A5J4Z545"/>
<reference evidence="5" key="1">
    <citation type="journal article" date="2019" name="Nat. Commun.">
        <title>Expansion of phycobilisome linker gene families in mesophilic red algae.</title>
        <authorList>
            <person name="Lee J."/>
            <person name="Kim D."/>
            <person name="Bhattacharya D."/>
            <person name="Yoon H.S."/>
        </authorList>
    </citation>
    <scope>NUCLEOTIDE SEQUENCE [LARGE SCALE GENOMIC DNA]</scope>
    <source>
        <strain evidence="5">CCMP 1328</strain>
    </source>
</reference>
<dbReference type="SUPFAM" id="SSF53474">
    <property type="entry name" value="alpha/beta-Hydrolases"/>
    <property type="match status" value="1"/>
</dbReference>
<evidence type="ECO:0000313" key="4">
    <source>
        <dbReference type="EMBL" id="KAA8497993.1"/>
    </source>
</evidence>
<feature type="transmembrane region" description="Helical" evidence="2">
    <location>
        <begin position="307"/>
        <end position="327"/>
    </location>
</feature>
<feature type="transmembrane region" description="Helical" evidence="2">
    <location>
        <begin position="333"/>
        <end position="353"/>
    </location>
</feature>
<feature type="transmembrane region" description="Helical" evidence="2">
    <location>
        <begin position="568"/>
        <end position="588"/>
    </location>
</feature>
<comment type="caution">
    <text evidence="4">The sequence shown here is derived from an EMBL/GenBank/DDBJ whole genome shotgun (WGS) entry which is preliminary data.</text>
</comment>
<keyword evidence="2" id="KW-0812">Transmembrane</keyword>
<dbReference type="Gene3D" id="3.40.50.1820">
    <property type="entry name" value="alpha/beta hydrolase"/>
    <property type="match status" value="1"/>
</dbReference>
<evidence type="ECO:0000256" key="1">
    <source>
        <dbReference type="SAM" id="MobiDB-lite"/>
    </source>
</evidence>
<dbReference type="InterPro" id="IPR029058">
    <property type="entry name" value="AB_hydrolase_fold"/>
</dbReference>
<feature type="region of interest" description="Disordered" evidence="1">
    <location>
        <begin position="65"/>
        <end position="84"/>
    </location>
</feature>
<dbReference type="InterPro" id="IPR002921">
    <property type="entry name" value="Fungal_lipase-type"/>
</dbReference>